<dbReference type="Proteomes" id="UP000244081">
    <property type="component" value="Unassembled WGS sequence"/>
</dbReference>
<evidence type="ECO:0000259" key="1">
    <source>
        <dbReference type="Pfam" id="PF04168"/>
    </source>
</evidence>
<proteinExistence type="predicted"/>
<dbReference type="RefSeq" id="WP_107989378.1">
    <property type="nucleotide sequence ID" value="NZ_QAYG01000002.1"/>
</dbReference>
<sequence length="316" mass="36607">MLGRTASALFWLSRYVERSEDMARLLDVGYRISLLPGIGNGGHREDWKSTLVSAGCDGGFMNTYDEVNERNVVNYMLFDDDNSSSVRSCLHTARDNARSVRTALTREMWESLNTTWIEFSEIKPHHVTRNKLPSLLDWIKERSMLFRGAMLGTILRNDTFHFSQFGAFIERADNTSRILDVKYHLLLPQNEMIGGGVDNYQWSTILRSVSAHRNYRWIYRDSRPKPWHVAEFLILRREMPRSLIHCYTWLAESMNGIEQIYGERSPSMDIARQTYDTLRAGDMTMIFASGLHEFLQNFVTCNNKLTTALATDYNFA</sequence>
<protein>
    <submittedName>
        <fullName evidence="2">Putative alpha-E superfamily protein</fullName>
    </submittedName>
</protein>
<dbReference type="PANTHER" id="PTHR34595">
    <property type="entry name" value="BLR5612 PROTEIN"/>
    <property type="match status" value="1"/>
</dbReference>
<organism evidence="2 3">
    <name type="scientific">Breoghania corrubedonensis</name>
    <dbReference type="NCBI Taxonomy" id="665038"/>
    <lineage>
        <taxon>Bacteria</taxon>
        <taxon>Pseudomonadati</taxon>
        <taxon>Pseudomonadota</taxon>
        <taxon>Alphaproteobacteria</taxon>
        <taxon>Hyphomicrobiales</taxon>
        <taxon>Stappiaceae</taxon>
        <taxon>Breoghania</taxon>
    </lineage>
</organism>
<reference evidence="2 3" key="1">
    <citation type="submission" date="2018-04" db="EMBL/GenBank/DDBJ databases">
        <title>Genomic Encyclopedia of Archaeal and Bacterial Type Strains, Phase II (KMG-II): from individual species to whole genera.</title>
        <authorList>
            <person name="Goeker M."/>
        </authorList>
    </citation>
    <scope>NUCLEOTIDE SEQUENCE [LARGE SCALE GENOMIC DNA]</scope>
    <source>
        <strain evidence="2 3">DSM 23382</strain>
    </source>
</reference>
<dbReference type="Pfam" id="PF04168">
    <property type="entry name" value="Alpha-E"/>
    <property type="match status" value="1"/>
</dbReference>
<dbReference type="OrthoDB" id="9803532at2"/>
<dbReference type="InterPro" id="IPR051680">
    <property type="entry name" value="ATP-dep_Glu-Cys_Ligase-2"/>
</dbReference>
<feature type="domain" description="DUF403" evidence="1">
    <location>
        <begin position="1"/>
        <end position="313"/>
    </location>
</feature>
<evidence type="ECO:0000313" key="3">
    <source>
        <dbReference type="Proteomes" id="UP000244081"/>
    </source>
</evidence>
<gene>
    <name evidence="2" type="ORF">C8N35_102240</name>
</gene>
<dbReference type="InterPro" id="IPR007296">
    <property type="entry name" value="DUF403"/>
</dbReference>
<evidence type="ECO:0000313" key="2">
    <source>
        <dbReference type="EMBL" id="PTW61529.1"/>
    </source>
</evidence>
<keyword evidence="3" id="KW-1185">Reference proteome</keyword>
<accession>A0A2T5VCP4</accession>
<comment type="caution">
    <text evidence="2">The sequence shown here is derived from an EMBL/GenBank/DDBJ whole genome shotgun (WGS) entry which is preliminary data.</text>
</comment>
<dbReference type="AlphaFoldDB" id="A0A2T5VCP4"/>
<dbReference type="EMBL" id="QAYG01000002">
    <property type="protein sequence ID" value="PTW61529.1"/>
    <property type="molecule type" value="Genomic_DNA"/>
</dbReference>
<dbReference type="PANTHER" id="PTHR34595:SF7">
    <property type="entry name" value="SLL1039 PROTEIN"/>
    <property type="match status" value="1"/>
</dbReference>
<name>A0A2T5VCP4_9HYPH</name>